<dbReference type="Bgee" id="ENSMODG00000006876">
    <property type="expression patterns" value="Expressed in skeletal muscle tissue and 20 other cell types or tissues"/>
</dbReference>
<dbReference type="AlphaFoldDB" id="F6PWF3"/>
<reference evidence="3" key="3">
    <citation type="submission" date="2025-09" db="UniProtKB">
        <authorList>
            <consortium name="Ensembl"/>
        </authorList>
    </citation>
    <scope>IDENTIFICATION</scope>
</reference>
<protein>
    <recommendedName>
        <fullName evidence="2">Phospholipid scramblase</fullName>
    </recommendedName>
</protein>
<dbReference type="eggNOG" id="KOG0621">
    <property type="taxonomic scope" value="Eukaryota"/>
</dbReference>
<name>F6PWF3_MONDO</name>
<evidence type="ECO:0000256" key="1">
    <source>
        <dbReference type="ARBA" id="ARBA00005350"/>
    </source>
</evidence>
<comment type="function">
    <text evidence="2">May mediate accelerated ATP-independent bidirectional transbilayer migration of phospholipids upon binding calcium ions that results in a loss of phospholipid asymmetry in the plasma membrane.</text>
</comment>
<comment type="similarity">
    <text evidence="1 2">Belongs to the phospholipid scramblase family.</text>
</comment>
<accession>F6PWF3</accession>
<evidence type="ECO:0000313" key="3">
    <source>
        <dbReference type="Ensembl" id="ENSMODP00000008522.3"/>
    </source>
</evidence>
<dbReference type="Proteomes" id="UP000002280">
    <property type="component" value="Chromosome 2"/>
</dbReference>
<keyword evidence="2" id="KW-0449">Lipoprotein</keyword>
<dbReference type="PANTHER" id="PTHR23248:SF37">
    <property type="entry name" value="PHOSPHOLIPID SCRAMBLASE 3"/>
    <property type="match status" value="1"/>
</dbReference>
<gene>
    <name evidence="3" type="primary">PLSCR3</name>
</gene>
<organism evidence="3 4">
    <name type="scientific">Monodelphis domestica</name>
    <name type="common">Gray short-tailed opossum</name>
    <dbReference type="NCBI Taxonomy" id="13616"/>
    <lineage>
        <taxon>Eukaryota</taxon>
        <taxon>Metazoa</taxon>
        <taxon>Chordata</taxon>
        <taxon>Craniata</taxon>
        <taxon>Vertebrata</taxon>
        <taxon>Euteleostomi</taxon>
        <taxon>Mammalia</taxon>
        <taxon>Metatheria</taxon>
        <taxon>Didelphimorphia</taxon>
        <taxon>Didelphidae</taxon>
        <taxon>Monodelphis</taxon>
    </lineage>
</organism>
<dbReference type="PANTHER" id="PTHR23248">
    <property type="entry name" value="PHOSPHOLIPID SCRAMBLASE-RELATED"/>
    <property type="match status" value="1"/>
</dbReference>
<dbReference type="GeneTree" id="ENSGT00940000161755"/>
<reference evidence="3 4" key="1">
    <citation type="journal article" date="2007" name="Nature">
        <title>Genome of the marsupial Monodelphis domestica reveals innovation in non-coding sequences.</title>
        <authorList>
            <person name="Mikkelsen T.S."/>
            <person name="Wakefield M.J."/>
            <person name="Aken B."/>
            <person name="Amemiya C.T."/>
            <person name="Chang J.L."/>
            <person name="Duke S."/>
            <person name="Garber M."/>
            <person name="Gentles A.J."/>
            <person name="Goodstadt L."/>
            <person name="Heger A."/>
            <person name="Jurka J."/>
            <person name="Kamal M."/>
            <person name="Mauceli E."/>
            <person name="Searle S.M."/>
            <person name="Sharpe T."/>
            <person name="Baker M.L."/>
            <person name="Batzer M.A."/>
            <person name="Benos P.V."/>
            <person name="Belov K."/>
            <person name="Clamp M."/>
            <person name="Cook A."/>
            <person name="Cuff J."/>
            <person name="Das R."/>
            <person name="Davidow L."/>
            <person name="Deakin J.E."/>
            <person name="Fazzari M.J."/>
            <person name="Glass J.L."/>
            <person name="Grabherr M."/>
            <person name="Greally J.M."/>
            <person name="Gu W."/>
            <person name="Hore T.A."/>
            <person name="Huttley G.A."/>
            <person name="Kleber M."/>
            <person name="Jirtle R.L."/>
            <person name="Koina E."/>
            <person name="Lee J.T."/>
            <person name="Mahony S."/>
            <person name="Marra M.A."/>
            <person name="Miller R.D."/>
            <person name="Nicholls R.D."/>
            <person name="Oda M."/>
            <person name="Papenfuss A.T."/>
            <person name="Parra Z.E."/>
            <person name="Pollock D.D."/>
            <person name="Ray D.A."/>
            <person name="Schein J.E."/>
            <person name="Speed T.P."/>
            <person name="Thompson K."/>
            <person name="VandeBerg J.L."/>
            <person name="Wade C.M."/>
            <person name="Walker J.A."/>
            <person name="Waters P.D."/>
            <person name="Webber C."/>
            <person name="Weidman J.R."/>
            <person name="Xie X."/>
            <person name="Zody M.C."/>
            <person name="Baldwin J."/>
            <person name="Abdouelleil A."/>
            <person name="Abdulkadir J."/>
            <person name="Abebe A."/>
            <person name="Abera B."/>
            <person name="Abreu J."/>
            <person name="Acer S.C."/>
            <person name="Aftuck L."/>
            <person name="Alexander A."/>
            <person name="An P."/>
            <person name="Anderson E."/>
            <person name="Anderson S."/>
            <person name="Arachi H."/>
            <person name="Azer M."/>
            <person name="Bachantsang P."/>
            <person name="Barry A."/>
            <person name="Bayul T."/>
            <person name="Berlin A."/>
            <person name="Bessette D."/>
            <person name="Bloom T."/>
            <person name="Bloom T."/>
            <person name="Boguslavskiy L."/>
            <person name="Bonnet C."/>
            <person name="Boukhgalter B."/>
            <person name="Bourzgui I."/>
            <person name="Brown A."/>
            <person name="Cahill P."/>
            <person name="Channer S."/>
            <person name="Cheshatsang Y."/>
            <person name="Chuda L."/>
            <person name="Citroen M."/>
            <person name="Collymore A."/>
            <person name="Cooke P."/>
            <person name="Costello M."/>
            <person name="D'Aco K."/>
            <person name="Daza R."/>
            <person name="De Haan G."/>
            <person name="DeGray S."/>
            <person name="DeMaso C."/>
            <person name="Dhargay N."/>
            <person name="Dooley K."/>
            <person name="Dooley E."/>
            <person name="Doricent M."/>
            <person name="Dorje P."/>
            <person name="Dorjee K."/>
            <person name="Dupes A."/>
            <person name="Elong R."/>
            <person name="Falk J."/>
            <person name="Farina A."/>
            <person name="Faro S."/>
            <person name="Ferguson D."/>
            <person name="Fisher S."/>
            <person name="Foley C.D."/>
            <person name="Franke A."/>
            <person name="Friedrich D."/>
            <person name="Gadbois L."/>
            <person name="Gearin G."/>
            <person name="Gearin C.R."/>
            <person name="Giannoukos G."/>
            <person name="Goode T."/>
            <person name="Graham J."/>
            <person name="Grandbois E."/>
            <person name="Grewal S."/>
            <person name="Gyaltsen K."/>
            <person name="Hafez N."/>
            <person name="Hagos B."/>
            <person name="Hall J."/>
            <person name="Henson C."/>
            <person name="Hollinger A."/>
            <person name="Honan T."/>
            <person name="Huard M.D."/>
            <person name="Hughes L."/>
            <person name="Hurhula B."/>
            <person name="Husby M.E."/>
            <person name="Kamat A."/>
            <person name="Kanga B."/>
            <person name="Kashin S."/>
            <person name="Khazanovich D."/>
            <person name="Kisner P."/>
            <person name="Lance K."/>
            <person name="Lara M."/>
            <person name="Lee W."/>
            <person name="Lennon N."/>
            <person name="Letendre F."/>
            <person name="LeVine R."/>
            <person name="Lipovsky A."/>
            <person name="Liu X."/>
            <person name="Liu J."/>
            <person name="Liu S."/>
            <person name="Lokyitsang T."/>
            <person name="Lokyitsang Y."/>
            <person name="Lubonja R."/>
            <person name="Lui A."/>
            <person name="MacDonald P."/>
            <person name="Magnisalis V."/>
            <person name="Maru K."/>
            <person name="Matthews C."/>
            <person name="McCusker W."/>
            <person name="McDonough S."/>
            <person name="Mehta T."/>
            <person name="Meldrim J."/>
            <person name="Meneus L."/>
            <person name="Mihai O."/>
            <person name="Mihalev A."/>
            <person name="Mihova T."/>
            <person name="Mittelman R."/>
            <person name="Mlenga V."/>
            <person name="Montmayeur A."/>
            <person name="Mulrain L."/>
            <person name="Navidi A."/>
            <person name="Naylor J."/>
            <person name="Negash T."/>
            <person name="Nguyen T."/>
            <person name="Nguyen N."/>
            <person name="Nicol R."/>
            <person name="Norbu C."/>
            <person name="Norbu N."/>
            <person name="Novod N."/>
            <person name="O'Neill B."/>
            <person name="Osman S."/>
            <person name="Markiewicz E."/>
            <person name="Oyono O.L."/>
            <person name="Patti C."/>
            <person name="Phunkhang P."/>
            <person name="Pierre F."/>
            <person name="Priest M."/>
            <person name="Raghuraman S."/>
            <person name="Rege F."/>
            <person name="Reyes R."/>
            <person name="Rise C."/>
            <person name="Rogov P."/>
            <person name="Ross K."/>
            <person name="Ryan E."/>
            <person name="Settipalli S."/>
            <person name="Shea T."/>
            <person name="Sherpa N."/>
            <person name="Shi L."/>
            <person name="Shih D."/>
            <person name="Sparrow T."/>
            <person name="Spaulding J."/>
            <person name="Stalker J."/>
            <person name="Stange-Thomann N."/>
            <person name="Stavropoulos S."/>
            <person name="Stone C."/>
            <person name="Strader C."/>
            <person name="Tesfaye S."/>
            <person name="Thomson T."/>
            <person name="Thoulutsang Y."/>
            <person name="Thoulutsang D."/>
            <person name="Topham K."/>
            <person name="Topping I."/>
            <person name="Tsamla T."/>
            <person name="Vassiliev H."/>
            <person name="Vo A."/>
            <person name="Wangchuk T."/>
            <person name="Wangdi T."/>
            <person name="Weiand M."/>
            <person name="Wilkinson J."/>
            <person name="Wilson A."/>
            <person name="Yadav S."/>
            <person name="Young G."/>
            <person name="Yu Q."/>
            <person name="Zembek L."/>
            <person name="Zhong D."/>
            <person name="Zimmer A."/>
            <person name="Zwirko Z."/>
            <person name="Jaffe D.B."/>
            <person name="Alvarez P."/>
            <person name="Brockman W."/>
            <person name="Butler J."/>
            <person name="Chin C."/>
            <person name="Gnerre S."/>
            <person name="MacCallum I."/>
            <person name="Graves J.A."/>
            <person name="Ponting C.P."/>
            <person name="Breen M."/>
            <person name="Samollow P.B."/>
            <person name="Lander E.S."/>
            <person name="Lindblad-Toh K."/>
        </authorList>
    </citation>
    <scope>NUCLEOTIDE SEQUENCE [LARGE SCALE GENOMIC DNA]</scope>
</reference>
<sequence length="366" mass="39899">MAGLGAAFRRLGAVSGASALGLATYGAHGANIQDPYRKELFEKTNKHHFIHSLALLCVPLCSKPVWKTLPTGHRHPAYNAPFMAGYLPPKGYAPSPPYPVTQPASYSNPAPAPGHIVNLFPSPGPVAPLEPEPVTVPFLQLPGVPSGLEFLVQIDQILIHQKIERVKAWEICNRFELRSGVGQPLGQAVEESSCCARLCCGTRRPMRIRVADPMNREVLHFVRSLHCGTCCCPCCLQELEVQAPPGTTIGHILQTWHPFLPKFSIQDADRQTLLRVVGPCCTCSCGSDTNFEVKTKDESRSVGRISKQWGGIVPEALTDADQFGLQFPLDLDVRLKAVLLGAAFLIDYMFFEKPRDANSGPSVITS</sequence>
<reference evidence="3" key="2">
    <citation type="submission" date="2025-08" db="UniProtKB">
        <authorList>
            <consortium name="Ensembl"/>
        </authorList>
    </citation>
    <scope>IDENTIFICATION</scope>
</reference>
<proteinExistence type="inferred from homology"/>
<evidence type="ECO:0000256" key="2">
    <source>
        <dbReference type="RuleBase" id="RU363116"/>
    </source>
</evidence>
<dbReference type="ExpressionAtlas" id="F6PWF3">
    <property type="expression patterns" value="baseline"/>
</dbReference>
<dbReference type="GO" id="GO:0017128">
    <property type="term" value="F:phospholipid scramblase activity"/>
    <property type="evidence" value="ECO:0007669"/>
    <property type="project" value="InterPro"/>
</dbReference>
<dbReference type="InterPro" id="IPR006696">
    <property type="entry name" value="DUF423"/>
</dbReference>
<comment type="cofactor">
    <cofactor evidence="2">
        <name>Ca(2+)</name>
        <dbReference type="ChEBI" id="CHEBI:29108"/>
    </cofactor>
</comment>
<keyword evidence="2" id="KW-0106">Calcium</keyword>
<dbReference type="eggNOG" id="KOG3472">
    <property type="taxonomic scope" value="Eukaryota"/>
</dbReference>
<dbReference type="Pfam" id="PF04241">
    <property type="entry name" value="DUF423"/>
    <property type="match status" value="1"/>
</dbReference>
<keyword evidence="4" id="KW-1185">Reference proteome</keyword>
<evidence type="ECO:0000313" key="4">
    <source>
        <dbReference type="Proteomes" id="UP000002280"/>
    </source>
</evidence>
<dbReference type="Ensembl" id="ENSMODT00000008690.3">
    <property type="protein sequence ID" value="ENSMODP00000008522.3"/>
    <property type="gene ID" value="ENSMODG00000006876.4"/>
</dbReference>
<dbReference type="Pfam" id="PF03803">
    <property type="entry name" value="Scramblase"/>
    <property type="match status" value="1"/>
</dbReference>
<dbReference type="HOGENOM" id="CLU_053024_1_0_1"/>
<keyword evidence="2" id="KW-0564">Palmitate</keyword>
<dbReference type="InterPro" id="IPR005552">
    <property type="entry name" value="Scramblase"/>
</dbReference>